<dbReference type="EMBL" id="VFMM01000001">
    <property type="protein sequence ID" value="TQJ15952.1"/>
    <property type="molecule type" value="Genomic_DNA"/>
</dbReference>
<gene>
    <name evidence="2" type="ORF">FB475_0037</name>
</gene>
<proteinExistence type="predicted"/>
<name>A0A542EKS4_9ACTN</name>
<keyword evidence="3" id="KW-1185">Reference proteome</keyword>
<accession>A0A542EKS4</accession>
<evidence type="ECO:0000313" key="2">
    <source>
        <dbReference type="EMBL" id="TQJ15952.1"/>
    </source>
</evidence>
<comment type="caution">
    <text evidence="2">The sequence shown here is derived from an EMBL/GenBank/DDBJ whole genome shotgun (WGS) entry which is preliminary data.</text>
</comment>
<evidence type="ECO:0008006" key="4">
    <source>
        <dbReference type="Google" id="ProtNLM"/>
    </source>
</evidence>
<dbReference type="OrthoDB" id="3748582at2"/>
<reference evidence="2 3" key="1">
    <citation type="submission" date="2019-06" db="EMBL/GenBank/DDBJ databases">
        <title>Sequencing the genomes of 1000 actinobacteria strains.</title>
        <authorList>
            <person name="Klenk H.-P."/>
        </authorList>
    </citation>
    <scope>NUCLEOTIDE SEQUENCE [LARGE SCALE GENOMIC DNA]</scope>
    <source>
        <strain evidence="2 3">DSM 17305</strain>
    </source>
</reference>
<feature type="signal peptide" evidence="1">
    <location>
        <begin position="1"/>
        <end position="19"/>
    </location>
</feature>
<protein>
    <recommendedName>
        <fullName evidence="4">Small secreted protein</fullName>
    </recommendedName>
</protein>
<organism evidence="2 3">
    <name type="scientific">Kribbella jejuensis</name>
    <dbReference type="NCBI Taxonomy" id="236068"/>
    <lineage>
        <taxon>Bacteria</taxon>
        <taxon>Bacillati</taxon>
        <taxon>Actinomycetota</taxon>
        <taxon>Actinomycetes</taxon>
        <taxon>Propionibacteriales</taxon>
        <taxon>Kribbellaceae</taxon>
        <taxon>Kribbella</taxon>
    </lineage>
</organism>
<feature type="chain" id="PRO_5039365709" description="Small secreted protein" evidence="1">
    <location>
        <begin position="20"/>
        <end position="128"/>
    </location>
</feature>
<dbReference type="AlphaFoldDB" id="A0A542EKS4"/>
<dbReference type="PROSITE" id="PS51257">
    <property type="entry name" value="PROKAR_LIPOPROTEIN"/>
    <property type="match status" value="1"/>
</dbReference>
<dbReference type="Proteomes" id="UP000316298">
    <property type="component" value="Unassembled WGS sequence"/>
</dbReference>
<evidence type="ECO:0000313" key="3">
    <source>
        <dbReference type="Proteomes" id="UP000316298"/>
    </source>
</evidence>
<sequence length="128" mass="13752">MRKLAALAAVVTMSVGALTACSGGNYCDDLKSYVDTGKNLDTKNSKDLDKILDQSKKVEKSAPKDLKDDWKTLIDYIQKVKDANGDTTKLAELAKGGDLSKIESAQQAITKQAKDTCKIDMSSMGSSN</sequence>
<keyword evidence="1" id="KW-0732">Signal</keyword>
<evidence type="ECO:0000256" key="1">
    <source>
        <dbReference type="SAM" id="SignalP"/>
    </source>
</evidence>